<dbReference type="RefSeq" id="WP_058862478.1">
    <property type="nucleotide sequence ID" value="NZ_LPXO01000006.1"/>
</dbReference>
<proteinExistence type="predicted"/>
<evidence type="ECO:0000256" key="1">
    <source>
        <dbReference type="SAM" id="Phobius"/>
    </source>
</evidence>
<keyword evidence="1" id="KW-1133">Transmembrane helix</keyword>
<keyword evidence="1" id="KW-0812">Transmembrane</keyword>
<gene>
    <name evidence="2" type="ORF">AVJ23_12265</name>
</gene>
<dbReference type="Proteomes" id="UP000054396">
    <property type="component" value="Unassembled WGS sequence"/>
</dbReference>
<protein>
    <recommendedName>
        <fullName evidence="4">GNAT family acetyltransferase</fullName>
    </recommendedName>
</protein>
<dbReference type="AlphaFoldDB" id="A0A0W7WJC6"/>
<dbReference type="EMBL" id="LPXO01000006">
    <property type="protein sequence ID" value="KUF10639.1"/>
    <property type="molecule type" value="Genomic_DNA"/>
</dbReference>
<dbReference type="Pfam" id="PF11391">
    <property type="entry name" value="DUF2798"/>
    <property type="match status" value="1"/>
</dbReference>
<comment type="caution">
    <text evidence="2">The sequence shown here is derived from an EMBL/GenBank/DDBJ whole genome shotgun (WGS) entry which is preliminary data.</text>
</comment>
<keyword evidence="3" id="KW-1185">Reference proteome</keyword>
<organism evidence="2 3">
    <name type="scientific">Pseudoponticoccus marisrubri</name>
    <dbReference type="NCBI Taxonomy" id="1685382"/>
    <lineage>
        <taxon>Bacteria</taxon>
        <taxon>Pseudomonadati</taxon>
        <taxon>Pseudomonadota</taxon>
        <taxon>Alphaproteobacteria</taxon>
        <taxon>Rhodobacterales</taxon>
        <taxon>Roseobacteraceae</taxon>
        <taxon>Pseudoponticoccus</taxon>
    </lineage>
</organism>
<evidence type="ECO:0000313" key="2">
    <source>
        <dbReference type="EMBL" id="KUF10639.1"/>
    </source>
</evidence>
<feature type="transmembrane region" description="Helical" evidence="1">
    <location>
        <begin position="41"/>
        <end position="64"/>
    </location>
</feature>
<dbReference type="OrthoDB" id="7159403at2"/>
<keyword evidence="1" id="KW-0472">Membrane</keyword>
<evidence type="ECO:0000313" key="3">
    <source>
        <dbReference type="Proteomes" id="UP000054396"/>
    </source>
</evidence>
<sequence length="76" mass="8122">MIPPRFAPVAFAFLLSGIMSLLVSGVATFRAAGLAPDFPALWGGAWLSSWALAFPIVLVVAPAVRRLVERMTRKPA</sequence>
<dbReference type="InterPro" id="IPR021529">
    <property type="entry name" value="DUF2798"/>
</dbReference>
<name>A0A0W7WJC6_9RHOB</name>
<evidence type="ECO:0008006" key="4">
    <source>
        <dbReference type="Google" id="ProtNLM"/>
    </source>
</evidence>
<accession>A0A0W7WJC6</accession>
<reference evidence="2 3" key="1">
    <citation type="submission" date="2015-12" db="EMBL/GenBank/DDBJ databases">
        <authorList>
            <person name="Shamseldin A."/>
            <person name="Moawad H."/>
            <person name="Abd El-Rahim W.M."/>
            <person name="Sadowsky M.J."/>
        </authorList>
    </citation>
    <scope>NUCLEOTIDE SEQUENCE [LARGE SCALE GENOMIC DNA]</scope>
    <source>
        <strain evidence="2 3">SJ5A-1</strain>
    </source>
</reference>